<evidence type="ECO:0000256" key="1">
    <source>
        <dbReference type="SAM" id="MobiDB-lite"/>
    </source>
</evidence>
<dbReference type="EMBL" id="CP048113">
    <property type="protein sequence ID" value="QHS60202.1"/>
    <property type="molecule type" value="Genomic_DNA"/>
</dbReference>
<evidence type="ECO:0000313" key="3">
    <source>
        <dbReference type="EMBL" id="QHS60202.1"/>
    </source>
</evidence>
<feature type="region of interest" description="Disordered" evidence="1">
    <location>
        <begin position="233"/>
        <end position="259"/>
    </location>
</feature>
<dbReference type="RefSeq" id="WP_162331894.1">
    <property type="nucleotide sequence ID" value="NZ_CP048113.1"/>
</dbReference>
<dbReference type="InterPro" id="IPR032774">
    <property type="entry name" value="WG_beta_rep"/>
</dbReference>
<feature type="compositionally biased region" description="Basic and acidic residues" evidence="1">
    <location>
        <begin position="238"/>
        <end position="248"/>
    </location>
</feature>
<feature type="signal peptide" evidence="2">
    <location>
        <begin position="1"/>
        <end position="18"/>
    </location>
</feature>
<dbReference type="PANTHER" id="PTHR37841">
    <property type="entry name" value="GLR2918 PROTEIN"/>
    <property type="match status" value="1"/>
</dbReference>
<dbReference type="AlphaFoldDB" id="A0A6B9ZCQ1"/>
<feature type="chain" id="PRO_5025531557" evidence="2">
    <location>
        <begin position="19"/>
        <end position="416"/>
    </location>
</feature>
<keyword evidence="2" id="KW-0732">Signal</keyword>
<protein>
    <submittedName>
        <fullName evidence="3">WG repeat-containing protein</fullName>
    </submittedName>
</protein>
<keyword evidence="4" id="KW-1185">Reference proteome</keyword>
<proteinExistence type="predicted"/>
<evidence type="ECO:0000256" key="2">
    <source>
        <dbReference type="SAM" id="SignalP"/>
    </source>
</evidence>
<dbReference type="Pfam" id="PF14903">
    <property type="entry name" value="WG_beta_rep"/>
    <property type="match status" value="2"/>
</dbReference>
<dbReference type="PANTHER" id="PTHR37841:SF1">
    <property type="entry name" value="DUF3298 DOMAIN-CONTAINING PROTEIN"/>
    <property type="match status" value="1"/>
</dbReference>
<dbReference type="KEGG" id="chih:GWR21_11500"/>
<reference evidence="3 4" key="1">
    <citation type="submission" date="2020-01" db="EMBL/GenBank/DDBJ databases">
        <title>Complete genome sequence of Chitinophaga sp. H33E-04 isolated from quinoa roots.</title>
        <authorList>
            <person name="Weon H.-Y."/>
            <person name="Lee S.A."/>
        </authorList>
    </citation>
    <scope>NUCLEOTIDE SEQUENCE [LARGE SCALE GENOMIC DNA]</scope>
    <source>
        <strain evidence="3 4">H33E-04</strain>
    </source>
</reference>
<dbReference type="Proteomes" id="UP000476411">
    <property type="component" value="Chromosome"/>
</dbReference>
<evidence type="ECO:0000313" key="4">
    <source>
        <dbReference type="Proteomes" id="UP000476411"/>
    </source>
</evidence>
<name>A0A6B9ZCQ1_9BACT</name>
<sequence length="416" mass="46096">MKTIYFLPVLLMSVWCKAQDGLYPYAEKNKWGLTNKKHSVIAAPQFDSIHLFNGDYARVENNRKVGLIHSSGRIVYACNYSDMPFVAPNGMAVAKVMKGYVLLDPATGKQKGSLIFDEIPGINPMSKATNLLLVKKEGAIGLIDMTTGDLVNKKLKYDDGEFFEEKSLKDLLIVGVDGKYGVITAVTAKELIQPVYSEIRGITDGTRDFIKATTDDERVVYFDATGKVVPAAQAQAAEKADENAHGDHSSSNNTGEKKDLHIYKMPGADKWRVVLEMTEFQRRGRPLDSTDLNGYSKLEYLSYNETLPKFPGKIKAVKDGKAGVIDMKGNVLVPLIYDDVTYREDNIGHYAFIETKVGNRVGVIPAETMKELKKPVLVQVIDEDVNRQALLVQTASGTRGYMDKASGEIYIPGYKD</sequence>
<organism evidence="3 4">
    <name type="scientific">Chitinophaga agri</name>
    <dbReference type="NCBI Taxonomy" id="2703787"/>
    <lineage>
        <taxon>Bacteria</taxon>
        <taxon>Pseudomonadati</taxon>
        <taxon>Bacteroidota</taxon>
        <taxon>Chitinophagia</taxon>
        <taxon>Chitinophagales</taxon>
        <taxon>Chitinophagaceae</taxon>
        <taxon>Chitinophaga</taxon>
    </lineage>
</organism>
<accession>A0A6B9ZCQ1</accession>
<gene>
    <name evidence="3" type="ORF">GWR21_11500</name>
</gene>